<dbReference type="InterPro" id="IPR028082">
    <property type="entry name" value="Peripla_BP_I"/>
</dbReference>
<name>A9IHL6_BORPD</name>
<dbReference type="Gene3D" id="3.40.50.2300">
    <property type="match status" value="2"/>
</dbReference>
<evidence type="ECO:0000256" key="1">
    <source>
        <dbReference type="ARBA" id="ARBA00010062"/>
    </source>
</evidence>
<dbReference type="AlphaFoldDB" id="A9IHL6"/>
<dbReference type="SUPFAM" id="SSF53822">
    <property type="entry name" value="Periplasmic binding protein-like I"/>
    <property type="match status" value="1"/>
</dbReference>
<dbReference type="PANTHER" id="PTHR30483:SF6">
    <property type="entry name" value="PERIPLASMIC BINDING PROTEIN OF ABC TRANSPORTER FOR NATURAL AMINO ACIDS"/>
    <property type="match status" value="1"/>
</dbReference>
<keyword evidence="2" id="KW-0813">Transport</keyword>
<dbReference type="Pfam" id="PF13458">
    <property type="entry name" value="Peripla_BP_6"/>
    <property type="match status" value="1"/>
</dbReference>
<evidence type="ECO:0000313" key="7">
    <source>
        <dbReference type="Proteomes" id="UP000001225"/>
    </source>
</evidence>
<feature type="domain" description="Leucine-binding protein" evidence="5">
    <location>
        <begin position="37"/>
        <end position="367"/>
    </location>
</feature>
<dbReference type="EMBL" id="AM902716">
    <property type="protein sequence ID" value="CAP45244.1"/>
    <property type="molecule type" value="Genomic_DNA"/>
</dbReference>
<evidence type="ECO:0000313" key="6">
    <source>
        <dbReference type="EMBL" id="CAP45244.1"/>
    </source>
</evidence>
<dbReference type="InterPro" id="IPR000709">
    <property type="entry name" value="Leu_Ile_Val-bd"/>
</dbReference>
<evidence type="ECO:0000256" key="3">
    <source>
        <dbReference type="ARBA" id="ARBA00022729"/>
    </source>
</evidence>
<dbReference type="InterPro" id="IPR028081">
    <property type="entry name" value="Leu-bd"/>
</dbReference>
<comment type="similarity">
    <text evidence="1">Belongs to the leucine-binding protein family.</text>
</comment>
<accession>A9IHL6</accession>
<keyword evidence="3" id="KW-0732">Signal</keyword>
<evidence type="ECO:0000256" key="2">
    <source>
        <dbReference type="ARBA" id="ARBA00022448"/>
    </source>
</evidence>
<keyword evidence="7" id="KW-1185">Reference proteome</keyword>
<organism evidence="6 7">
    <name type="scientific">Bordetella petrii (strain ATCC BAA-461 / DSM 12804 / CCUG 43448 / CIP 107267 / Se-1111R)</name>
    <dbReference type="NCBI Taxonomy" id="340100"/>
    <lineage>
        <taxon>Bacteria</taxon>
        <taxon>Pseudomonadati</taxon>
        <taxon>Pseudomonadota</taxon>
        <taxon>Betaproteobacteria</taxon>
        <taxon>Burkholderiales</taxon>
        <taxon>Alcaligenaceae</taxon>
        <taxon>Bordetella</taxon>
    </lineage>
</organism>
<protein>
    <submittedName>
        <fullName evidence="6">Binding-protein-dependent transport protein</fullName>
    </submittedName>
</protein>
<dbReference type="GO" id="GO:0006865">
    <property type="term" value="P:amino acid transport"/>
    <property type="evidence" value="ECO:0007669"/>
    <property type="project" value="UniProtKB-KW"/>
</dbReference>
<dbReference type="InterPro" id="IPR051010">
    <property type="entry name" value="BCAA_transport"/>
</dbReference>
<dbReference type="PANTHER" id="PTHR30483">
    <property type="entry name" value="LEUCINE-SPECIFIC-BINDING PROTEIN"/>
    <property type="match status" value="1"/>
</dbReference>
<dbReference type="Proteomes" id="UP000001225">
    <property type="component" value="Chromosome"/>
</dbReference>
<dbReference type="PRINTS" id="PR00337">
    <property type="entry name" value="LEUILEVALBP"/>
</dbReference>
<reference evidence="6 7" key="1">
    <citation type="journal article" date="2008" name="BMC Genomics">
        <title>The missing link: Bordetella petrii is endowed with both the metabolic versatility of environmental bacteria and virulence traits of pathogenic Bordetellae.</title>
        <authorList>
            <person name="Gross R."/>
            <person name="Guzman C.A."/>
            <person name="Sebaihia M."/>
            <person name="Martins Dos Santos V.A."/>
            <person name="Pieper D.H."/>
            <person name="Koebnik R."/>
            <person name="Lechner M."/>
            <person name="Bartels D."/>
            <person name="Buhrmester J."/>
            <person name="Choudhuri J.V."/>
            <person name="Ebensen T."/>
            <person name="Gaigalat L."/>
            <person name="Herrmann S."/>
            <person name="Khachane A.N."/>
            <person name="Larisch C."/>
            <person name="Link S."/>
            <person name="Linke B."/>
            <person name="Meyer F."/>
            <person name="Mormann S."/>
            <person name="Nakunst D."/>
            <person name="Rueckert C."/>
            <person name="Schneiker-Bekel S."/>
            <person name="Schulze K."/>
            <person name="Vorhoelter F.J."/>
            <person name="Yevsa T."/>
            <person name="Engle J.T."/>
            <person name="Goldman W.E."/>
            <person name="Puehler A."/>
            <person name="Goebel U.B."/>
            <person name="Goesmann A."/>
            <person name="Bloecker H."/>
            <person name="Kaiser O."/>
            <person name="Martinez-Arias R."/>
        </authorList>
    </citation>
    <scope>NUCLEOTIDE SEQUENCE [LARGE SCALE GENOMIC DNA]</scope>
    <source>
        <strain evidence="7">ATCC BAA-461 / DSM 12804 / CCUG 43448 / CIP 107267 / Se-1111R</strain>
    </source>
</reference>
<keyword evidence="4" id="KW-0029">Amino-acid transport</keyword>
<evidence type="ECO:0000256" key="4">
    <source>
        <dbReference type="ARBA" id="ARBA00022970"/>
    </source>
</evidence>
<evidence type="ECO:0000259" key="5">
    <source>
        <dbReference type="Pfam" id="PF13458"/>
    </source>
</evidence>
<proteinExistence type="inferred from homology"/>
<dbReference type="eggNOG" id="COG0683">
    <property type="taxonomic scope" value="Bacteria"/>
</dbReference>
<sequence length="382" mass="40941">MIQFSSRTLAVASIAAAVTLAGCGQKEEAAAATGGTPLRLGIIESITGAAASYGDAHNKGTRLAIDEINKAGGVNGLPIEVHAEDDKSDPATGINAAKKLITQRKVDAIVGSDASLVTIAFSKENEKYKVPLVNGMAGSPTITEQGFKYTWRIKITDNQLDTKAIEYYIQDKKAHKIAFLAENSDYGKPPTKAAADRARELGAEVVAYEEYNRGETDFKAQLTNIRDQAPDVLFVHGYYTEGSIIARQIRELGIKTQLIVNEGQGVAKFQELAGDAAEGAVFPTTWLPGLSDERSKQFETAYRARYNTEPGAFAAGSYEAVYTVVEAARKGGGTSAEQIQAGLAQLQGFDTLLGPVHFDQKNQNDGAIKLAHFHDGKIVPMQ</sequence>
<gene>
    <name evidence="6" type="ordered locus">Bpet4892</name>
</gene>
<dbReference type="KEGG" id="bpt:Bpet4892"/>
<dbReference type="PROSITE" id="PS51257">
    <property type="entry name" value="PROKAR_LIPOPROTEIN"/>
    <property type="match status" value="1"/>
</dbReference>
<dbReference type="STRING" id="94624.Bpet4892"/>